<dbReference type="EMBL" id="PSQG01000016">
    <property type="protein sequence ID" value="RCH43117.1"/>
    <property type="molecule type" value="Genomic_DNA"/>
</dbReference>
<dbReference type="GO" id="GO:0003723">
    <property type="term" value="F:RNA binding"/>
    <property type="evidence" value="ECO:0007669"/>
    <property type="project" value="InterPro"/>
</dbReference>
<evidence type="ECO:0000256" key="6">
    <source>
        <dbReference type="ARBA" id="ARBA00039970"/>
    </source>
</evidence>
<organism evidence="9 10">
    <name type="scientific">Blautia obeum</name>
    <dbReference type="NCBI Taxonomy" id="40520"/>
    <lineage>
        <taxon>Bacteria</taxon>
        <taxon>Bacillati</taxon>
        <taxon>Bacillota</taxon>
        <taxon>Clostridia</taxon>
        <taxon>Lachnospirales</taxon>
        <taxon>Lachnospiraceae</taxon>
        <taxon>Blautia</taxon>
    </lineage>
</organism>
<dbReference type="InterPro" id="IPR051451">
    <property type="entry name" value="PhoH2-like"/>
</dbReference>
<keyword evidence="3" id="KW-0963">Cytoplasm</keyword>
<dbReference type="InterPro" id="IPR027417">
    <property type="entry name" value="P-loop_NTPase"/>
</dbReference>
<name>A0A367FXF7_9FIRM</name>
<keyword evidence="4" id="KW-0547">Nucleotide-binding</keyword>
<accession>A0A367FXF7</accession>
<dbReference type="PANTHER" id="PTHR30473:SF1">
    <property type="entry name" value="PHOH-LIKE PROTEIN"/>
    <property type="match status" value="1"/>
</dbReference>
<dbReference type="SUPFAM" id="SSF54791">
    <property type="entry name" value="Eukaryotic type KH-domain (KH-domain type I)"/>
    <property type="match status" value="1"/>
</dbReference>
<feature type="domain" description="PhoH-like protein" evidence="8">
    <location>
        <begin position="112"/>
        <end position="315"/>
    </location>
</feature>
<evidence type="ECO:0000256" key="4">
    <source>
        <dbReference type="ARBA" id="ARBA00022741"/>
    </source>
</evidence>
<evidence type="ECO:0000313" key="10">
    <source>
        <dbReference type="Proteomes" id="UP000253208"/>
    </source>
</evidence>
<comment type="subcellular location">
    <subcellularLocation>
        <location evidence="1">Cytoplasm</location>
    </subcellularLocation>
</comment>
<dbReference type="InterPro" id="IPR036612">
    <property type="entry name" value="KH_dom_type_1_sf"/>
</dbReference>
<evidence type="ECO:0000256" key="2">
    <source>
        <dbReference type="ARBA" id="ARBA00010393"/>
    </source>
</evidence>
<dbReference type="Proteomes" id="UP000253208">
    <property type="component" value="Unassembled WGS sequence"/>
</dbReference>
<feature type="region of interest" description="Disordered" evidence="7">
    <location>
        <begin position="318"/>
        <end position="341"/>
    </location>
</feature>
<evidence type="ECO:0000259" key="8">
    <source>
        <dbReference type="Pfam" id="PF02562"/>
    </source>
</evidence>
<dbReference type="GO" id="GO:0005829">
    <property type="term" value="C:cytosol"/>
    <property type="evidence" value="ECO:0007669"/>
    <property type="project" value="TreeGrafter"/>
</dbReference>
<dbReference type="InterPro" id="IPR003714">
    <property type="entry name" value="PhoH"/>
</dbReference>
<dbReference type="AlphaFoldDB" id="A0A367FXF7"/>
<evidence type="ECO:0000256" key="3">
    <source>
        <dbReference type="ARBA" id="ARBA00022490"/>
    </source>
</evidence>
<dbReference type="PANTHER" id="PTHR30473">
    <property type="entry name" value="PROTEIN PHOH"/>
    <property type="match status" value="1"/>
</dbReference>
<comment type="caution">
    <text evidence="9">The sequence shown here is derived from an EMBL/GenBank/DDBJ whole genome shotgun (WGS) entry which is preliminary data.</text>
</comment>
<gene>
    <name evidence="9" type="ORF">C4886_11740</name>
</gene>
<proteinExistence type="inferred from homology"/>
<evidence type="ECO:0000256" key="1">
    <source>
        <dbReference type="ARBA" id="ARBA00004496"/>
    </source>
</evidence>
<dbReference type="Gene3D" id="3.40.50.300">
    <property type="entry name" value="P-loop containing nucleotide triphosphate hydrolases"/>
    <property type="match status" value="1"/>
</dbReference>
<keyword evidence="5" id="KW-0067">ATP-binding</keyword>
<dbReference type="FunFam" id="3.40.50.300:FF:000013">
    <property type="entry name" value="PhoH family ATPase"/>
    <property type="match status" value="1"/>
</dbReference>
<evidence type="ECO:0000256" key="7">
    <source>
        <dbReference type="SAM" id="MobiDB-lite"/>
    </source>
</evidence>
<comment type="similarity">
    <text evidence="2">Belongs to the PhoH family.</text>
</comment>
<dbReference type="SUPFAM" id="SSF52540">
    <property type="entry name" value="P-loop containing nucleoside triphosphate hydrolases"/>
    <property type="match status" value="1"/>
</dbReference>
<dbReference type="RefSeq" id="WP_114002426.1">
    <property type="nucleotide sequence ID" value="NZ_PSQG01000016.1"/>
</dbReference>
<evidence type="ECO:0000313" key="9">
    <source>
        <dbReference type="EMBL" id="RCH43117.1"/>
    </source>
</evidence>
<sequence>MASSIIELYVDVPADRQANIFGQFDEHLKLIERTLNVTMIFRDGSLKILGSQEGATQARAIVEELNTLAGRGNTITQQNVNYALSLAMEKIGSVMEEIDKDFICNTIQGRPIKPKTLGQKDYVEQIRKKMIVFGVGPAGTGKTYLAMAMAVTAFRNEEVSRIILTRPAIEAGEKLGFLPGDLQSKVDPYLRPLYDALYQIMGADSFAKNMEKGLIEVAPLAYMRGRTLDNAFIILDEAQNTTPAQMKMFLTRIGFGSKVIVTGDASQKDLPRDATSGLDVAMKVLKKIDDIGFCQLTSKDVVRHPLVQQIVQAYDDYEKKQKPAKSRKDDRYAVKNKEYRR</sequence>
<dbReference type="Pfam" id="PF02562">
    <property type="entry name" value="PhoH"/>
    <property type="match status" value="1"/>
</dbReference>
<reference evidence="9 10" key="1">
    <citation type="submission" date="2018-02" db="EMBL/GenBank/DDBJ databases">
        <title>Complete genome sequencing of Faecalibacterium prausnitzii strains isolated from the human gut.</title>
        <authorList>
            <person name="Fitzgerald B.C."/>
            <person name="Shkoporov A.N."/>
            <person name="Ross P.R."/>
            <person name="Hill C."/>
        </authorList>
    </citation>
    <scope>NUCLEOTIDE SEQUENCE [LARGE SCALE GENOMIC DNA]</scope>
    <source>
        <strain evidence="9 10">APC942/31-1</strain>
    </source>
</reference>
<protein>
    <recommendedName>
        <fullName evidence="6">PhoH-like protein</fullName>
    </recommendedName>
</protein>
<evidence type="ECO:0000256" key="5">
    <source>
        <dbReference type="ARBA" id="ARBA00022840"/>
    </source>
</evidence>
<dbReference type="GO" id="GO:0005524">
    <property type="term" value="F:ATP binding"/>
    <property type="evidence" value="ECO:0007669"/>
    <property type="project" value="UniProtKB-KW"/>
</dbReference>